<dbReference type="InterPro" id="IPR013126">
    <property type="entry name" value="Hsp_70_fam"/>
</dbReference>
<keyword evidence="7" id="KW-0812">Transmembrane</keyword>
<evidence type="ECO:0000256" key="7">
    <source>
        <dbReference type="SAM" id="Phobius"/>
    </source>
</evidence>
<keyword evidence="9" id="KW-1185">Reference proteome</keyword>
<accession>A0ABS0H765</accession>
<dbReference type="SUPFAM" id="SSF50998">
    <property type="entry name" value="Quinoprotein alcohol dehydrogenase-like"/>
    <property type="match status" value="1"/>
</dbReference>
<evidence type="ECO:0000256" key="6">
    <source>
        <dbReference type="SAM" id="MobiDB-lite"/>
    </source>
</evidence>
<comment type="similarity">
    <text evidence="1">Belongs to the heat shock protein 70 family.</text>
</comment>
<dbReference type="PANTHER" id="PTHR42749:SF1">
    <property type="entry name" value="CELL SHAPE-DETERMINING PROTEIN MREB"/>
    <property type="match status" value="1"/>
</dbReference>
<keyword evidence="4" id="KW-0346">Stress response</keyword>
<evidence type="ECO:0000256" key="5">
    <source>
        <dbReference type="ARBA" id="ARBA00023186"/>
    </source>
</evidence>
<keyword evidence="7" id="KW-0472">Membrane</keyword>
<reference evidence="8 9" key="1">
    <citation type="submission" date="2020-11" db="EMBL/GenBank/DDBJ databases">
        <title>A novel isolate from a Black sea contaminated sediment with potential to produce alkanes: Plantactinospora alkalitolerans sp. nov.</title>
        <authorList>
            <person name="Carro L."/>
            <person name="Veyisoglu A."/>
            <person name="Guven K."/>
            <person name="Schumann P."/>
            <person name="Klenk H.-P."/>
            <person name="Sahin N."/>
        </authorList>
    </citation>
    <scope>NUCLEOTIDE SEQUENCE [LARGE SCALE GENOMIC DNA]</scope>
    <source>
        <strain evidence="8 9">S1510</strain>
    </source>
</reference>
<comment type="caution">
    <text evidence="8">The sequence shown here is derived from an EMBL/GenBank/DDBJ whole genome shotgun (WGS) entry which is preliminary data.</text>
</comment>
<dbReference type="Pfam" id="PF00012">
    <property type="entry name" value="HSP70"/>
    <property type="match status" value="1"/>
</dbReference>
<dbReference type="RefSeq" id="WP_196205628.1">
    <property type="nucleotide sequence ID" value="NZ_JADPUN010000322.1"/>
</dbReference>
<keyword evidence="2" id="KW-0547">Nucleotide-binding</keyword>
<keyword evidence="3" id="KW-0067">ATP-binding</keyword>
<feature type="region of interest" description="Disordered" evidence="6">
    <location>
        <begin position="449"/>
        <end position="479"/>
    </location>
</feature>
<dbReference type="Gene3D" id="2.130.10.10">
    <property type="entry name" value="YVTN repeat-like/Quinoprotein amine dehydrogenase"/>
    <property type="match status" value="1"/>
</dbReference>
<dbReference type="PANTHER" id="PTHR42749">
    <property type="entry name" value="CELL SHAPE-DETERMINING PROTEIN MREB"/>
    <property type="match status" value="1"/>
</dbReference>
<organism evidence="8 9">
    <name type="scientific">Plantactinospora alkalitolerans</name>
    <dbReference type="NCBI Taxonomy" id="2789879"/>
    <lineage>
        <taxon>Bacteria</taxon>
        <taxon>Bacillati</taxon>
        <taxon>Actinomycetota</taxon>
        <taxon>Actinomycetes</taxon>
        <taxon>Micromonosporales</taxon>
        <taxon>Micromonosporaceae</taxon>
        <taxon>Plantactinospora</taxon>
    </lineage>
</organism>
<dbReference type="InterPro" id="IPR043129">
    <property type="entry name" value="ATPase_NBD"/>
</dbReference>
<proteinExistence type="inferred from homology"/>
<keyword evidence="5" id="KW-0143">Chaperone</keyword>
<evidence type="ECO:0000256" key="3">
    <source>
        <dbReference type="ARBA" id="ARBA00022840"/>
    </source>
</evidence>
<evidence type="ECO:0000313" key="9">
    <source>
        <dbReference type="Proteomes" id="UP000638560"/>
    </source>
</evidence>
<dbReference type="EMBL" id="JADPUN010000322">
    <property type="protein sequence ID" value="MBF9134146.1"/>
    <property type="molecule type" value="Genomic_DNA"/>
</dbReference>
<dbReference type="Gene3D" id="3.90.640.10">
    <property type="entry name" value="Actin, Chain A, domain 4"/>
    <property type="match status" value="1"/>
</dbReference>
<dbReference type="PROSITE" id="PS01036">
    <property type="entry name" value="HSP70_3"/>
    <property type="match status" value="1"/>
</dbReference>
<feature type="region of interest" description="Disordered" evidence="6">
    <location>
        <begin position="391"/>
        <end position="426"/>
    </location>
</feature>
<name>A0ABS0H765_9ACTN</name>
<evidence type="ECO:0000256" key="2">
    <source>
        <dbReference type="ARBA" id="ARBA00022741"/>
    </source>
</evidence>
<evidence type="ECO:0000313" key="8">
    <source>
        <dbReference type="EMBL" id="MBF9134146.1"/>
    </source>
</evidence>
<keyword evidence="7" id="KW-1133">Transmembrane helix</keyword>
<dbReference type="SUPFAM" id="SSF53067">
    <property type="entry name" value="Actin-like ATPase domain"/>
    <property type="match status" value="2"/>
</dbReference>
<protein>
    <submittedName>
        <fullName evidence="8">Hsp70 family protein</fullName>
    </submittedName>
</protein>
<evidence type="ECO:0000256" key="4">
    <source>
        <dbReference type="ARBA" id="ARBA00023016"/>
    </source>
</evidence>
<feature type="transmembrane region" description="Helical" evidence="7">
    <location>
        <begin position="496"/>
        <end position="518"/>
    </location>
</feature>
<gene>
    <name evidence="8" type="ORF">I0C86_35195</name>
</gene>
<dbReference type="Proteomes" id="UP000638560">
    <property type="component" value="Unassembled WGS sequence"/>
</dbReference>
<sequence>MAGQDGGYGLAVDLGTSHTVAVLRWPDVRTRPLLFDGQPILPSGVFLDSAGRLHVGRDAQRLAQAEPARYEPNPKRRIDESAVLLGDREIPVVDLLASVLGTVANAAVEAVGFLPPAVLSYPATWGARRREALAAAVGRAGWPPVTGTDPSSRPSGGTLLVPEPVAAARYFADVLRRPVPVGSALAVFDFGGGTLDIAVVRNEGTDDAGRARFVVIGSGGVSDLGGLDLDAALVQHLGGVVATAHGVVWQQLSHPVTASQWRNRRQFWDDVRGAKEMLSRATTAPIPVPGVEQALHLTRDELERVVTPLLRRGVYEAASVLANCRLSVDQLAGLFLVGGSSRVPLVARLLHADLGIAPTVLEQPELPVAEGALAELSGTALATVAAPAVRGTAGVPTSPGAPDPSAAVPGQSLPGHAVPGQSLPGHAVPGQVALGHAVPGPAGPYLGGPAVAVSAPPRQGSGPLQQGVEPPRQSPGAASSSRAALAGLVDRLPRRAIWIGAGALLALVGVVGAAALYLTRDRYPAIDFAPFAEIARVAAQVENPATPFTAMAGDRAYVAYRRPDQRLDVAVVQARTAKVSRWITTETGAEQWAGIEALPDVLLVEAGSPIGSTPRDLIAYDPDDGAHLWRRQVHGDDTIHYFDRYVVVLDKTAARVIGINARTGKEWTLPSPPGQYDSASAIYPMNTAEEVGGAATNPNGDPMMPNRGDDPRLVQIGADGSIRVIDVTNGRVLKTREKAADTKDFVLAYDGQLFVASPTDGYGLARYDLATLGAPTNVYSAPDKSRRPQALEPCGKHQVCLLEGAGSDKESTELVAVRTDDRADNQEAAWRRRVPQAEHLVPVGENALVRIGTSSESVKLFDPDGRNILTREGVAVRVNGGNLLAFDAELTPYRDDASIAGVNVGSAKATELGQLKGIIPTSCSWNTSVIVCGTESEFLFARFGGGGG</sequence>
<dbReference type="InterPro" id="IPR018181">
    <property type="entry name" value="Heat_shock_70_CS"/>
</dbReference>
<dbReference type="InterPro" id="IPR011047">
    <property type="entry name" value="Quinoprotein_ADH-like_sf"/>
</dbReference>
<dbReference type="Gene3D" id="3.30.420.40">
    <property type="match status" value="2"/>
</dbReference>
<evidence type="ECO:0000256" key="1">
    <source>
        <dbReference type="ARBA" id="ARBA00007381"/>
    </source>
</evidence>
<dbReference type="InterPro" id="IPR015943">
    <property type="entry name" value="WD40/YVTN_repeat-like_dom_sf"/>
</dbReference>